<dbReference type="Proteomes" id="UP001281761">
    <property type="component" value="Unassembled WGS sequence"/>
</dbReference>
<name>A0ABQ9WYQ0_9EUKA</name>
<dbReference type="EMBL" id="JARBJD010000290">
    <property type="protein sequence ID" value="KAK2944646.1"/>
    <property type="molecule type" value="Genomic_DNA"/>
</dbReference>
<keyword evidence="2" id="KW-1185">Reference proteome</keyword>
<proteinExistence type="predicted"/>
<sequence length="265" mass="30290">MPSQLFVRLQNRVNVASSLLALIQDALGSCETQNARMPTDIANQDQHLAEIIQIPKLILEALHLMNDRQLRFAATLSDIHPLLNHVAERTWMLVNTNRRFKKQSKIGADAIEIFDEDFVQKHTLKPITFIPTTLFSQPIDSDIAKLSLLCDGPGTVWVGIVSPHLVDTGTKSFFRDETGDRQYWTVQERDSRSNVMIAVDTRAHARSVKIRIRNWTCRKDIEKAPIPFRFVVQFEERSPPVLIKSLTFSNKPTLTGDKFNRVYPE</sequence>
<gene>
    <name evidence="1" type="ORF">BLNAU_20445</name>
</gene>
<organism evidence="1 2">
    <name type="scientific">Blattamonas nauphoetae</name>
    <dbReference type="NCBI Taxonomy" id="2049346"/>
    <lineage>
        <taxon>Eukaryota</taxon>
        <taxon>Metamonada</taxon>
        <taxon>Preaxostyla</taxon>
        <taxon>Oxymonadida</taxon>
        <taxon>Blattamonas</taxon>
    </lineage>
</organism>
<evidence type="ECO:0000313" key="2">
    <source>
        <dbReference type="Proteomes" id="UP001281761"/>
    </source>
</evidence>
<reference evidence="1 2" key="1">
    <citation type="journal article" date="2022" name="bioRxiv">
        <title>Genomics of Preaxostyla Flagellates Illuminates Evolutionary Transitions and the Path Towards Mitochondrial Loss.</title>
        <authorList>
            <person name="Novak L.V.F."/>
            <person name="Treitli S.C."/>
            <person name="Pyrih J."/>
            <person name="Halakuc P."/>
            <person name="Pipaliya S.V."/>
            <person name="Vacek V."/>
            <person name="Brzon O."/>
            <person name="Soukal P."/>
            <person name="Eme L."/>
            <person name="Dacks J.B."/>
            <person name="Karnkowska A."/>
            <person name="Elias M."/>
            <person name="Hampl V."/>
        </authorList>
    </citation>
    <scope>NUCLEOTIDE SEQUENCE [LARGE SCALE GENOMIC DNA]</scope>
    <source>
        <strain evidence="1">NAU3</strain>
        <tissue evidence="1">Gut</tissue>
    </source>
</reference>
<comment type="caution">
    <text evidence="1">The sequence shown here is derived from an EMBL/GenBank/DDBJ whole genome shotgun (WGS) entry which is preliminary data.</text>
</comment>
<accession>A0ABQ9WYQ0</accession>
<evidence type="ECO:0000313" key="1">
    <source>
        <dbReference type="EMBL" id="KAK2944646.1"/>
    </source>
</evidence>
<protein>
    <submittedName>
        <fullName evidence="1">Uncharacterized protein</fullName>
    </submittedName>
</protein>